<dbReference type="InterPro" id="IPR036291">
    <property type="entry name" value="NAD(P)-bd_dom_sf"/>
</dbReference>
<dbReference type="PANTHER" id="PTHR43976">
    <property type="entry name" value="SHORT CHAIN DEHYDROGENASE"/>
    <property type="match status" value="1"/>
</dbReference>
<evidence type="ECO:0000313" key="5">
    <source>
        <dbReference type="Proteomes" id="UP001303160"/>
    </source>
</evidence>
<dbReference type="EMBL" id="MU863901">
    <property type="protein sequence ID" value="KAK4202045.1"/>
    <property type="molecule type" value="Genomic_DNA"/>
</dbReference>
<dbReference type="Proteomes" id="UP001303160">
    <property type="component" value="Unassembled WGS sequence"/>
</dbReference>
<dbReference type="PRINTS" id="PR00080">
    <property type="entry name" value="SDRFAMILY"/>
</dbReference>
<proteinExistence type="inferred from homology"/>
<protein>
    <submittedName>
        <fullName evidence="4">NAD(P)-binding protein</fullName>
    </submittedName>
</protein>
<gene>
    <name evidence="4" type="ORF">QBC40DRAFT_277274</name>
</gene>
<comment type="similarity">
    <text evidence="1 3">Belongs to the short-chain dehydrogenases/reductases (SDR) family.</text>
</comment>
<dbReference type="InterPro" id="IPR002347">
    <property type="entry name" value="SDR_fam"/>
</dbReference>
<sequence length="309" mass="33583">MTTTPFSLPPSPVWFITGCSSGIGRSLAHLISTVHPTHRLVATARNLSSLSYLPQSENILPLPLDVSSNISITAAITTTLSHFGSIDILINNAGYLLFGDTESSLTPAGNALAHEQLETNFWGPASLTLHALKQMRKNNSNGGVILNVTSMGGRLTAPGGAYYHASKFALEGFTDALSKEIRPEWNVKLGIIEPGGVKTAFVAGVRRLEDCEGYESADMPRRVLEGFMEDEEKQQLWSQPGKLAEEIVRVVLEVEEKGLAMRTVLGPDAWGLLRTVLGRQMEELEQGKERAVRVGKEGQLEEMVKAGFI</sequence>
<organism evidence="4 5">
    <name type="scientific">Triangularia verruculosa</name>
    <dbReference type="NCBI Taxonomy" id="2587418"/>
    <lineage>
        <taxon>Eukaryota</taxon>
        <taxon>Fungi</taxon>
        <taxon>Dikarya</taxon>
        <taxon>Ascomycota</taxon>
        <taxon>Pezizomycotina</taxon>
        <taxon>Sordariomycetes</taxon>
        <taxon>Sordariomycetidae</taxon>
        <taxon>Sordariales</taxon>
        <taxon>Podosporaceae</taxon>
        <taxon>Triangularia</taxon>
    </lineage>
</organism>
<evidence type="ECO:0000256" key="3">
    <source>
        <dbReference type="RuleBase" id="RU000363"/>
    </source>
</evidence>
<dbReference type="InterPro" id="IPR051911">
    <property type="entry name" value="SDR_oxidoreductase"/>
</dbReference>
<evidence type="ECO:0000313" key="4">
    <source>
        <dbReference type="EMBL" id="KAK4202045.1"/>
    </source>
</evidence>
<name>A0AAN7AYL6_9PEZI</name>
<evidence type="ECO:0000256" key="2">
    <source>
        <dbReference type="ARBA" id="ARBA00023002"/>
    </source>
</evidence>
<keyword evidence="5" id="KW-1185">Reference proteome</keyword>
<keyword evidence="2" id="KW-0560">Oxidoreductase</keyword>
<dbReference type="GO" id="GO:0016491">
    <property type="term" value="F:oxidoreductase activity"/>
    <property type="evidence" value="ECO:0007669"/>
    <property type="project" value="UniProtKB-KW"/>
</dbReference>
<comment type="caution">
    <text evidence="4">The sequence shown here is derived from an EMBL/GenBank/DDBJ whole genome shotgun (WGS) entry which is preliminary data.</text>
</comment>
<reference evidence="4" key="1">
    <citation type="journal article" date="2023" name="Mol. Phylogenet. Evol.">
        <title>Genome-scale phylogeny and comparative genomics of the fungal order Sordariales.</title>
        <authorList>
            <person name="Hensen N."/>
            <person name="Bonometti L."/>
            <person name="Westerberg I."/>
            <person name="Brannstrom I.O."/>
            <person name="Guillou S."/>
            <person name="Cros-Aarteil S."/>
            <person name="Calhoun S."/>
            <person name="Haridas S."/>
            <person name="Kuo A."/>
            <person name="Mondo S."/>
            <person name="Pangilinan J."/>
            <person name="Riley R."/>
            <person name="LaButti K."/>
            <person name="Andreopoulos B."/>
            <person name="Lipzen A."/>
            <person name="Chen C."/>
            <person name="Yan M."/>
            <person name="Daum C."/>
            <person name="Ng V."/>
            <person name="Clum A."/>
            <person name="Steindorff A."/>
            <person name="Ohm R.A."/>
            <person name="Martin F."/>
            <person name="Silar P."/>
            <person name="Natvig D.O."/>
            <person name="Lalanne C."/>
            <person name="Gautier V."/>
            <person name="Ament-Velasquez S.L."/>
            <person name="Kruys A."/>
            <person name="Hutchinson M.I."/>
            <person name="Powell A.J."/>
            <person name="Barry K."/>
            <person name="Miller A.N."/>
            <person name="Grigoriev I.V."/>
            <person name="Debuchy R."/>
            <person name="Gladieux P."/>
            <person name="Hiltunen Thoren M."/>
            <person name="Johannesson H."/>
        </authorList>
    </citation>
    <scope>NUCLEOTIDE SEQUENCE</scope>
    <source>
        <strain evidence="4">CBS 315.58</strain>
    </source>
</reference>
<dbReference type="PRINTS" id="PR00081">
    <property type="entry name" value="GDHRDH"/>
</dbReference>
<reference evidence="4" key="2">
    <citation type="submission" date="2023-05" db="EMBL/GenBank/DDBJ databases">
        <authorList>
            <consortium name="Lawrence Berkeley National Laboratory"/>
            <person name="Steindorff A."/>
            <person name="Hensen N."/>
            <person name="Bonometti L."/>
            <person name="Westerberg I."/>
            <person name="Brannstrom I.O."/>
            <person name="Guillou S."/>
            <person name="Cros-Aarteil S."/>
            <person name="Calhoun S."/>
            <person name="Haridas S."/>
            <person name="Kuo A."/>
            <person name="Mondo S."/>
            <person name="Pangilinan J."/>
            <person name="Riley R."/>
            <person name="Labutti K."/>
            <person name="Andreopoulos B."/>
            <person name="Lipzen A."/>
            <person name="Chen C."/>
            <person name="Yanf M."/>
            <person name="Daum C."/>
            <person name="Ng V."/>
            <person name="Clum A."/>
            <person name="Ohm R."/>
            <person name="Martin F."/>
            <person name="Silar P."/>
            <person name="Natvig D."/>
            <person name="Lalanne C."/>
            <person name="Gautier V."/>
            <person name="Ament-Velasquez S.L."/>
            <person name="Kruys A."/>
            <person name="Hutchinson M.I."/>
            <person name="Powell A.J."/>
            <person name="Barry K."/>
            <person name="Miller A.N."/>
            <person name="Grigoriev I.V."/>
            <person name="Debuchy R."/>
            <person name="Gladieux P."/>
            <person name="Thoren M.H."/>
            <person name="Johannesson H."/>
        </authorList>
    </citation>
    <scope>NUCLEOTIDE SEQUENCE</scope>
    <source>
        <strain evidence="4">CBS 315.58</strain>
    </source>
</reference>
<dbReference type="PANTHER" id="PTHR43976:SF16">
    <property type="entry name" value="SHORT-CHAIN DEHYDROGENASE_REDUCTASE FAMILY PROTEIN"/>
    <property type="match status" value="1"/>
</dbReference>
<dbReference type="AlphaFoldDB" id="A0AAN7AYL6"/>
<dbReference type="Pfam" id="PF00106">
    <property type="entry name" value="adh_short"/>
    <property type="match status" value="1"/>
</dbReference>
<evidence type="ECO:0000256" key="1">
    <source>
        <dbReference type="ARBA" id="ARBA00006484"/>
    </source>
</evidence>
<dbReference type="SUPFAM" id="SSF51735">
    <property type="entry name" value="NAD(P)-binding Rossmann-fold domains"/>
    <property type="match status" value="1"/>
</dbReference>
<dbReference type="Gene3D" id="3.40.50.720">
    <property type="entry name" value="NAD(P)-binding Rossmann-like Domain"/>
    <property type="match status" value="1"/>
</dbReference>
<accession>A0AAN7AYL6</accession>